<gene>
    <name evidence="2" type="ORF">QC763_0105140</name>
</gene>
<accession>A0ABR0H189</accession>
<evidence type="ECO:0000256" key="1">
    <source>
        <dbReference type="SAM" id="MobiDB-lite"/>
    </source>
</evidence>
<dbReference type="GeneID" id="87926700"/>
<dbReference type="EMBL" id="JAFFHB010000009">
    <property type="protein sequence ID" value="KAK4661644.1"/>
    <property type="molecule type" value="Genomic_DNA"/>
</dbReference>
<comment type="caution">
    <text evidence="2">The sequence shown here is derived from an EMBL/GenBank/DDBJ whole genome shotgun (WGS) entry which is preliminary data.</text>
</comment>
<sequence>MIPPKDSKSNTVDKTASAAGPWNCNVESLGHVSLHIRYST</sequence>
<reference evidence="2 3" key="1">
    <citation type="journal article" date="2023" name="bioRxiv">
        <title>High-quality genome assemblies of four members of thePodospora anserinaspecies complex.</title>
        <authorList>
            <person name="Ament-Velasquez S.L."/>
            <person name="Vogan A.A."/>
            <person name="Wallerman O."/>
            <person name="Hartmann F."/>
            <person name="Gautier V."/>
            <person name="Silar P."/>
            <person name="Giraud T."/>
            <person name="Johannesson H."/>
        </authorList>
    </citation>
    <scope>NUCLEOTIDE SEQUENCE [LARGE SCALE GENOMIC DNA]</scope>
    <source>
        <strain evidence="2 3">CBS 411.78</strain>
    </source>
</reference>
<evidence type="ECO:0000313" key="2">
    <source>
        <dbReference type="EMBL" id="KAK4661644.1"/>
    </source>
</evidence>
<keyword evidence="3" id="KW-1185">Reference proteome</keyword>
<organism evidence="2 3">
    <name type="scientific">Podospora pseudopauciseta</name>
    <dbReference type="NCBI Taxonomy" id="2093780"/>
    <lineage>
        <taxon>Eukaryota</taxon>
        <taxon>Fungi</taxon>
        <taxon>Dikarya</taxon>
        <taxon>Ascomycota</taxon>
        <taxon>Pezizomycotina</taxon>
        <taxon>Sordariomycetes</taxon>
        <taxon>Sordariomycetidae</taxon>
        <taxon>Sordariales</taxon>
        <taxon>Podosporaceae</taxon>
        <taxon>Podospora</taxon>
    </lineage>
</organism>
<protein>
    <submittedName>
        <fullName evidence="2">Uncharacterized protein</fullName>
    </submittedName>
</protein>
<dbReference type="RefSeq" id="XP_062761610.1">
    <property type="nucleotide sequence ID" value="XM_062906449.1"/>
</dbReference>
<feature type="region of interest" description="Disordered" evidence="1">
    <location>
        <begin position="1"/>
        <end position="20"/>
    </location>
</feature>
<dbReference type="Proteomes" id="UP001326199">
    <property type="component" value="Unassembled WGS sequence"/>
</dbReference>
<evidence type="ECO:0000313" key="3">
    <source>
        <dbReference type="Proteomes" id="UP001326199"/>
    </source>
</evidence>
<proteinExistence type="predicted"/>
<name>A0ABR0H189_9PEZI</name>